<evidence type="ECO:0000313" key="1">
    <source>
        <dbReference type="EMBL" id="KAK4128962.1"/>
    </source>
</evidence>
<organism evidence="1 2">
    <name type="scientific">Parathielavia appendiculata</name>
    <dbReference type="NCBI Taxonomy" id="2587402"/>
    <lineage>
        <taxon>Eukaryota</taxon>
        <taxon>Fungi</taxon>
        <taxon>Dikarya</taxon>
        <taxon>Ascomycota</taxon>
        <taxon>Pezizomycotina</taxon>
        <taxon>Sordariomycetes</taxon>
        <taxon>Sordariomycetidae</taxon>
        <taxon>Sordariales</taxon>
        <taxon>Chaetomiaceae</taxon>
        <taxon>Parathielavia</taxon>
    </lineage>
</organism>
<proteinExistence type="predicted"/>
<accession>A0AAN6Z8H6</accession>
<dbReference type="RefSeq" id="XP_062652733.1">
    <property type="nucleotide sequence ID" value="XM_062787578.1"/>
</dbReference>
<dbReference type="GeneID" id="87824348"/>
<gene>
    <name evidence="1" type="ORF">N657DRAFT_48232</name>
</gene>
<protein>
    <submittedName>
        <fullName evidence="1">Uncharacterized protein</fullName>
    </submittedName>
</protein>
<reference evidence="1" key="1">
    <citation type="journal article" date="2023" name="Mol. Phylogenet. Evol.">
        <title>Genome-scale phylogeny and comparative genomics of the fungal order Sordariales.</title>
        <authorList>
            <person name="Hensen N."/>
            <person name="Bonometti L."/>
            <person name="Westerberg I."/>
            <person name="Brannstrom I.O."/>
            <person name="Guillou S."/>
            <person name="Cros-Aarteil S."/>
            <person name="Calhoun S."/>
            <person name="Haridas S."/>
            <person name="Kuo A."/>
            <person name="Mondo S."/>
            <person name="Pangilinan J."/>
            <person name="Riley R."/>
            <person name="LaButti K."/>
            <person name="Andreopoulos B."/>
            <person name="Lipzen A."/>
            <person name="Chen C."/>
            <person name="Yan M."/>
            <person name="Daum C."/>
            <person name="Ng V."/>
            <person name="Clum A."/>
            <person name="Steindorff A."/>
            <person name="Ohm R.A."/>
            <person name="Martin F."/>
            <person name="Silar P."/>
            <person name="Natvig D.O."/>
            <person name="Lalanne C."/>
            <person name="Gautier V."/>
            <person name="Ament-Velasquez S.L."/>
            <person name="Kruys A."/>
            <person name="Hutchinson M.I."/>
            <person name="Powell A.J."/>
            <person name="Barry K."/>
            <person name="Miller A.N."/>
            <person name="Grigoriev I.V."/>
            <person name="Debuchy R."/>
            <person name="Gladieux P."/>
            <person name="Hiltunen Thoren M."/>
            <person name="Johannesson H."/>
        </authorList>
    </citation>
    <scope>NUCLEOTIDE SEQUENCE</scope>
    <source>
        <strain evidence="1">CBS 731.68</strain>
    </source>
</reference>
<dbReference type="Proteomes" id="UP001302602">
    <property type="component" value="Unassembled WGS sequence"/>
</dbReference>
<evidence type="ECO:0000313" key="2">
    <source>
        <dbReference type="Proteomes" id="UP001302602"/>
    </source>
</evidence>
<dbReference type="AlphaFoldDB" id="A0AAN6Z8H6"/>
<sequence>MEHETVKIHQGRLPPRNVRGVHFGPIPPAHRSLSADSMFSVATCGRDAWLDWWLEEVGEMGFDGVLISAPLRQLRIGGRLDPAVVVYGLKSRRCCSLINLISEGRVVSRSRENHWLGVCFNDWKPPLGCTLLRLSDPRCRFGGLETVPISRAVSFERHVLISLRVPACASNLINQERYPFGCNEPPNSSTAH</sequence>
<keyword evidence="2" id="KW-1185">Reference proteome</keyword>
<name>A0AAN6Z8H6_9PEZI</name>
<reference evidence="1" key="2">
    <citation type="submission" date="2023-05" db="EMBL/GenBank/DDBJ databases">
        <authorList>
            <consortium name="Lawrence Berkeley National Laboratory"/>
            <person name="Steindorff A."/>
            <person name="Hensen N."/>
            <person name="Bonometti L."/>
            <person name="Westerberg I."/>
            <person name="Brannstrom I.O."/>
            <person name="Guillou S."/>
            <person name="Cros-Aarteil S."/>
            <person name="Calhoun S."/>
            <person name="Haridas S."/>
            <person name="Kuo A."/>
            <person name="Mondo S."/>
            <person name="Pangilinan J."/>
            <person name="Riley R."/>
            <person name="Labutti K."/>
            <person name="Andreopoulos B."/>
            <person name="Lipzen A."/>
            <person name="Chen C."/>
            <person name="Yanf M."/>
            <person name="Daum C."/>
            <person name="Ng V."/>
            <person name="Clum A."/>
            <person name="Ohm R."/>
            <person name="Martin F."/>
            <person name="Silar P."/>
            <person name="Natvig D."/>
            <person name="Lalanne C."/>
            <person name="Gautier V."/>
            <person name="Ament-Velasquez S.L."/>
            <person name="Kruys A."/>
            <person name="Hutchinson M.I."/>
            <person name="Powell A.J."/>
            <person name="Barry K."/>
            <person name="Miller A.N."/>
            <person name="Grigoriev I.V."/>
            <person name="Debuchy R."/>
            <person name="Gladieux P."/>
            <person name="Thoren M.H."/>
            <person name="Johannesson H."/>
        </authorList>
    </citation>
    <scope>NUCLEOTIDE SEQUENCE</scope>
    <source>
        <strain evidence="1">CBS 731.68</strain>
    </source>
</reference>
<dbReference type="EMBL" id="MU853223">
    <property type="protein sequence ID" value="KAK4128962.1"/>
    <property type="molecule type" value="Genomic_DNA"/>
</dbReference>
<comment type="caution">
    <text evidence="1">The sequence shown here is derived from an EMBL/GenBank/DDBJ whole genome shotgun (WGS) entry which is preliminary data.</text>
</comment>